<evidence type="ECO:0000259" key="8">
    <source>
        <dbReference type="PROSITE" id="PS51826"/>
    </source>
</evidence>
<evidence type="ECO:0000259" key="7">
    <source>
        <dbReference type="PROSITE" id="PS50968"/>
    </source>
</evidence>
<organism evidence="9">
    <name type="scientific">marine metagenome</name>
    <dbReference type="NCBI Taxonomy" id="408172"/>
    <lineage>
        <taxon>unclassified sequences</taxon>
        <taxon>metagenomes</taxon>
        <taxon>ecological metagenomes</taxon>
    </lineage>
</organism>
<sequence>VAAEFLMPKLGLTMEAGTIIDWLVPDGAEVSEKTPVLLIETDKVETEVEAGGSGVLQRSGDVGETYPCGTRLGWILEIGESPPSPTSEEERKVEEVDQQTWSRSQRAGDLDGPGKDGSNPSRRPLASPNARRVAAELGIDLAEMAGSGPDGRIVSADVELAVRAAASEVPSRPDLRVPAGVRPALATFAARQFADQLGVELSTISSTSGGPRLTKEDVVRHIRGLLAGSAGRETLTPVLLQEPKSVIPMTGMRRLIAERMHSSLREMAQLTLAMDVRMDEIVVHRTRFPGEGQVPSYTDYVIAATSQALVQHPIVNSQMTDEGLALLPEINVGLAVALEEGLVVPVVRGADRFSIADLATETSRLASAARSGKLELADVEGGTFSVTALGMFGVDGFTPVINPPNTAVLGIGRIRDQATWNEKGRIKKAQVLTLSLTWDHRAFDGAPAARFVSTIRNFLEEAQFDV</sequence>
<dbReference type="InterPro" id="IPR001078">
    <property type="entry name" value="2-oxoacid_DH_actylTfrase"/>
</dbReference>
<dbReference type="InterPro" id="IPR011053">
    <property type="entry name" value="Single_hybrid_motif"/>
</dbReference>
<dbReference type="GO" id="GO:0005737">
    <property type="term" value="C:cytoplasm"/>
    <property type="evidence" value="ECO:0007669"/>
    <property type="project" value="TreeGrafter"/>
</dbReference>
<dbReference type="Pfam" id="PF00198">
    <property type="entry name" value="2-oxoacid_dh"/>
    <property type="match status" value="1"/>
</dbReference>
<dbReference type="InterPro" id="IPR036625">
    <property type="entry name" value="E3-bd_dom_sf"/>
</dbReference>
<dbReference type="GO" id="GO:0031405">
    <property type="term" value="F:lipoic acid binding"/>
    <property type="evidence" value="ECO:0007669"/>
    <property type="project" value="TreeGrafter"/>
</dbReference>
<dbReference type="Pfam" id="PF02817">
    <property type="entry name" value="E3_binding"/>
    <property type="match status" value="1"/>
</dbReference>
<dbReference type="InterPro" id="IPR000089">
    <property type="entry name" value="Biotin_lipoyl"/>
</dbReference>
<feature type="domain" description="Peripheral subunit-binding (PSBD)" evidence="8">
    <location>
        <begin position="185"/>
        <end position="222"/>
    </location>
</feature>
<dbReference type="Gene3D" id="4.10.320.10">
    <property type="entry name" value="E3-binding domain"/>
    <property type="match status" value="2"/>
</dbReference>
<evidence type="ECO:0000256" key="3">
    <source>
        <dbReference type="ARBA" id="ARBA00022679"/>
    </source>
</evidence>
<keyword evidence="3" id="KW-0808">Transferase</keyword>
<evidence type="ECO:0000256" key="1">
    <source>
        <dbReference type="ARBA" id="ARBA00001938"/>
    </source>
</evidence>
<dbReference type="Gene3D" id="3.30.559.10">
    <property type="entry name" value="Chloramphenicol acetyltransferase-like domain"/>
    <property type="match status" value="1"/>
</dbReference>
<comment type="similarity">
    <text evidence="2">Belongs to the 2-oxoacid dehydrogenase family.</text>
</comment>
<dbReference type="InterPro" id="IPR023213">
    <property type="entry name" value="CAT-like_dom_sf"/>
</dbReference>
<name>A0A381PNN8_9ZZZZ</name>
<accession>A0A381PNN8</accession>
<dbReference type="InterPro" id="IPR050743">
    <property type="entry name" value="2-oxoacid_DH_E2_comp"/>
</dbReference>
<evidence type="ECO:0000313" key="9">
    <source>
        <dbReference type="EMBL" id="SUZ67737.1"/>
    </source>
</evidence>
<gene>
    <name evidence="9" type="ORF">METZ01_LOCUS20591</name>
</gene>
<evidence type="ECO:0000256" key="4">
    <source>
        <dbReference type="ARBA" id="ARBA00022823"/>
    </source>
</evidence>
<reference evidence="9" key="1">
    <citation type="submission" date="2018-05" db="EMBL/GenBank/DDBJ databases">
        <authorList>
            <person name="Lanie J.A."/>
            <person name="Ng W.-L."/>
            <person name="Kazmierczak K.M."/>
            <person name="Andrzejewski T.M."/>
            <person name="Davidsen T.M."/>
            <person name="Wayne K.J."/>
            <person name="Tettelin H."/>
            <person name="Glass J.I."/>
            <person name="Rusch D."/>
            <person name="Podicherti R."/>
            <person name="Tsui H.-C.T."/>
            <person name="Winkler M.E."/>
        </authorList>
    </citation>
    <scope>NUCLEOTIDE SEQUENCE</scope>
</reference>
<dbReference type="GO" id="GO:0016407">
    <property type="term" value="F:acetyltransferase activity"/>
    <property type="evidence" value="ECO:0007669"/>
    <property type="project" value="TreeGrafter"/>
</dbReference>
<dbReference type="PROSITE" id="PS51826">
    <property type="entry name" value="PSBD"/>
    <property type="match status" value="2"/>
</dbReference>
<dbReference type="PANTHER" id="PTHR43178">
    <property type="entry name" value="DIHYDROLIPOAMIDE ACETYLTRANSFERASE COMPONENT OF PYRUVATE DEHYDROGENASE COMPLEX"/>
    <property type="match status" value="1"/>
</dbReference>
<dbReference type="SUPFAM" id="SSF52777">
    <property type="entry name" value="CoA-dependent acyltransferases"/>
    <property type="match status" value="1"/>
</dbReference>
<feature type="domain" description="Peripheral subunit-binding (PSBD)" evidence="8">
    <location>
        <begin position="125"/>
        <end position="162"/>
    </location>
</feature>
<comment type="cofactor">
    <cofactor evidence="1">
        <name>(R)-lipoate</name>
        <dbReference type="ChEBI" id="CHEBI:83088"/>
    </cofactor>
</comment>
<evidence type="ECO:0008006" key="10">
    <source>
        <dbReference type="Google" id="ProtNLM"/>
    </source>
</evidence>
<dbReference type="Gene3D" id="2.40.50.100">
    <property type="match status" value="1"/>
</dbReference>
<dbReference type="Pfam" id="PF00364">
    <property type="entry name" value="Biotin_lipoyl"/>
    <property type="match status" value="1"/>
</dbReference>
<dbReference type="SUPFAM" id="SSF47005">
    <property type="entry name" value="Peripheral subunit-binding domain of 2-oxo acid dehydrogenase complex"/>
    <property type="match status" value="1"/>
</dbReference>
<dbReference type="CDD" id="cd06849">
    <property type="entry name" value="lipoyl_domain"/>
    <property type="match status" value="1"/>
</dbReference>
<proteinExistence type="inferred from homology"/>
<dbReference type="PANTHER" id="PTHR43178:SF5">
    <property type="entry name" value="LIPOAMIDE ACYLTRANSFERASE COMPONENT OF BRANCHED-CHAIN ALPHA-KETO ACID DEHYDROGENASE COMPLEX, MITOCHONDRIAL"/>
    <property type="match status" value="1"/>
</dbReference>
<evidence type="ECO:0000256" key="6">
    <source>
        <dbReference type="SAM" id="MobiDB-lite"/>
    </source>
</evidence>
<feature type="region of interest" description="Disordered" evidence="6">
    <location>
        <begin position="76"/>
        <end position="130"/>
    </location>
</feature>
<keyword evidence="4" id="KW-0450">Lipoyl</keyword>
<keyword evidence="5" id="KW-0012">Acyltransferase</keyword>
<feature type="non-terminal residue" evidence="9">
    <location>
        <position position="1"/>
    </location>
</feature>
<evidence type="ECO:0000256" key="2">
    <source>
        <dbReference type="ARBA" id="ARBA00007317"/>
    </source>
</evidence>
<dbReference type="SUPFAM" id="SSF51230">
    <property type="entry name" value="Single hybrid motif"/>
    <property type="match status" value="1"/>
</dbReference>
<dbReference type="InterPro" id="IPR004167">
    <property type="entry name" value="PSBD"/>
</dbReference>
<dbReference type="PROSITE" id="PS50968">
    <property type="entry name" value="BIOTINYL_LIPOYL"/>
    <property type="match status" value="1"/>
</dbReference>
<protein>
    <recommendedName>
        <fullName evidence="10">Dihydrolipoamide acetyltransferase component of pyruvate dehydrogenase complex</fullName>
    </recommendedName>
</protein>
<dbReference type="AlphaFoldDB" id="A0A381PNN8"/>
<evidence type="ECO:0000256" key="5">
    <source>
        <dbReference type="ARBA" id="ARBA00023315"/>
    </source>
</evidence>
<dbReference type="EMBL" id="UINC01001019">
    <property type="protein sequence ID" value="SUZ67737.1"/>
    <property type="molecule type" value="Genomic_DNA"/>
</dbReference>
<feature type="domain" description="Lipoyl-binding" evidence="7">
    <location>
        <begin position="2"/>
        <end position="79"/>
    </location>
</feature>